<organism evidence="2 3">
    <name type="scientific">Colletotrichum sojae</name>
    <dbReference type="NCBI Taxonomy" id="2175907"/>
    <lineage>
        <taxon>Eukaryota</taxon>
        <taxon>Fungi</taxon>
        <taxon>Dikarya</taxon>
        <taxon>Ascomycota</taxon>
        <taxon>Pezizomycotina</taxon>
        <taxon>Sordariomycetes</taxon>
        <taxon>Hypocreomycetidae</taxon>
        <taxon>Glomerellales</taxon>
        <taxon>Glomerellaceae</taxon>
        <taxon>Colletotrichum</taxon>
        <taxon>Colletotrichum orchidearum species complex</taxon>
    </lineage>
</organism>
<feature type="compositionally biased region" description="Acidic residues" evidence="1">
    <location>
        <begin position="56"/>
        <end position="67"/>
    </location>
</feature>
<gene>
    <name evidence="2" type="ORF">CSOJ01_15693</name>
</gene>
<name>A0A8H6MIF1_9PEZI</name>
<sequence length="329" mass="37338">MAAYDQRFLEEEAQTLETRYKPKPPIEVKTEENSTVSPKTRPDAITERLLELDGLDEDSAAFQEEQERELSPEIEQEREIQRPRPAEPAEHILHPEIRRFVTQGILPEDPKVCIAAFKALSDTTAARHFEVGKLPGGLLVTSDFVRTINPFGRDHVSDLFQRSIQWILTPASRTANFETAMVISPYEAQKLLPDIKTSDFVSLHLYSPRPNMGFRPLDALDLYTIPHRRVSPTPALPLATQLNLFSGQLYLKSLEEYCSTRQFLRLSSGVDGDESSDQGVSDASDVGNDALVQFMKVLMTKIRRNCESIDKTHIGRILDHRALRHLDFQ</sequence>
<dbReference type="Proteomes" id="UP000652219">
    <property type="component" value="Unassembled WGS sequence"/>
</dbReference>
<keyword evidence="3" id="KW-1185">Reference proteome</keyword>
<feature type="compositionally biased region" description="Basic and acidic residues" evidence="1">
    <location>
        <begin position="68"/>
        <end position="84"/>
    </location>
</feature>
<feature type="region of interest" description="Disordered" evidence="1">
    <location>
        <begin position="56"/>
        <end position="84"/>
    </location>
</feature>
<dbReference type="EMBL" id="WIGN01000724">
    <property type="protein sequence ID" value="KAF6784871.1"/>
    <property type="molecule type" value="Genomic_DNA"/>
</dbReference>
<feature type="region of interest" description="Disordered" evidence="1">
    <location>
        <begin position="13"/>
        <end position="43"/>
    </location>
</feature>
<evidence type="ECO:0000313" key="2">
    <source>
        <dbReference type="EMBL" id="KAF6784871.1"/>
    </source>
</evidence>
<proteinExistence type="predicted"/>
<accession>A0A8H6MIF1</accession>
<feature type="compositionally biased region" description="Basic and acidic residues" evidence="1">
    <location>
        <begin position="18"/>
        <end position="32"/>
    </location>
</feature>
<reference evidence="2 3" key="1">
    <citation type="journal article" date="2020" name="Phytopathology">
        <title>Genome Sequence Resources of Colletotrichum truncatum, C. plurivorum, C. musicola, and C. sojae: Four Species Pathogenic to Soybean (Glycine max).</title>
        <authorList>
            <person name="Rogerio F."/>
            <person name="Boufleur T.R."/>
            <person name="Ciampi-Guillardi M."/>
            <person name="Sukno S.A."/>
            <person name="Thon M.R."/>
            <person name="Massola Junior N.S."/>
            <person name="Baroncelli R."/>
        </authorList>
    </citation>
    <scope>NUCLEOTIDE SEQUENCE [LARGE SCALE GENOMIC DNA]</scope>
    <source>
        <strain evidence="2 3">LFN0009</strain>
    </source>
</reference>
<evidence type="ECO:0000313" key="3">
    <source>
        <dbReference type="Proteomes" id="UP000652219"/>
    </source>
</evidence>
<protein>
    <submittedName>
        <fullName evidence="2">Uncharacterized protein</fullName>
    </submittedName>
</protein>
<comment type="caution">
    <text evidence="2">The sequence shown here is derived from an EMBL/GenBank/DDBJ whole genome shotgun (WGS) entry which is preliminary data.</text>
</comment>
<evidence type="ECO:0000256" key="1">
    <source>
        <dbReference type="SAM" id="MobiDB-lite"/>
    </source>
</evidence>
<dbReference type="AlphaFoldDB" id="A0A8H6MIF1"/>